<feature type="coiled-coil region" evidence="2">
    <location>
        <begin position="18"/>
        <end position="185"/>
    </location>
</feature>
<dbReference type="AlphaFoldDB" id="A0A210PG30"/>
<evidence type="ECO:0000313" key="5">
    <source>
        <dbReference type="Proteomes" id="UP000242188"/>
    </source>
</evidence>
<proteinExistence type="predicted"/>
<evidence type="ECO:0000256" key="3">
    <source>
        <dbReference type="SAM" id="MobiDB-lite"/>
    </source>
</evidence>
<evidence type="ECO:0000313" key="4">
    <source>
        <dbReference type="EMBL" id="OWF35442.1"/>
    </source>
</evidence>
<reference evidence="4 5" key="1">
    <citation type="journal article" date="2017" name="Nat. Ecol. Evol.">
        <title>Scallop genome provides insights into evolution of bilaterian karyotype and development.</title>
        <authorList>
            <person name="Wang S."/>
            <person name="Zhang J."/>
            <person name="Jiao W."/>
            <person name="Li J."/>
            <person name="Xun X."/>
            <person name="Sun Y."/>
            <person name="Guo X."/>
            <person name="Huan P."/>
            <person name="Dong B."/>
            <person name="Zhang L."/>
            <person name="Hu X."/>
            <person name="Sun X."/>
            <person name="Wang J."/>
            <person name="Zhao C."/>
            <person name="Wang Y."/>
            <person name="Wang D."/>
            <person name="Huang X."/>
            <person name="Wang R."/>
            <person name="Lv J."/>
            <person name="Li Y."/>
            <person name="Zhang Z."/>
            <person name="Liu B."/>
            <person name="Lu W."/>
            <person name="Hui Y."/>
            <person name="Liang J."/>
            <person name="Zhou Z."/>
            <person name="Hou R."/>
            <person name="Li X."/>
            <person name="Liu Y."/>
            <person name="Li H."/>
            <person name="Ning X."/>
            <person name="Lin Y."/>
            <person name="Zhao L."/>
            <person name="Xing Q."/>
            <person name="Dou J."/>
            <person name="Li Y."/>
            <person name="Mao J."/>
            <person name="Guo H."/>
            <person name="Dou H."/>
            <person name="Li T."/>
            <person name="Mu C."/>
            <person name="Jiang W."/>
            <person name="Fu Q."/>
            <person name="Fu X."/>
            <person name="Miao Y."/>
            <person name="Liu J."/>
            <person name="Yu Q."/>
            <person name="Li R."/>
            <person name="Liao H."/>
            <person name="Li X."/>
            <person name="Kong Y."/>
            <person name="Jiang Z."/>
            <person name="Chourrout D."/>
            <person name="Li R."/>
            <person name="Bao Z."/>
        </authorList>
    </citation>
    <scope>NUCLEOTIDE SEQUENCE [LARGE SCALE GENOMIC DNA]</scope>
    <source>
        <strain evidence="4 5">PY_sf001</strain>
    </source>
</reference>
<feature type="compositionally biased region" description="Polar residues" evidence="3">
    <location>
        <begin position="474"/>
        <end position="484"/>
    </location>
</feature>
<organism evidence="4 5">
    <name type="scientific">Mizuhopecten yessoensis</name>
    <name type="common">Japanese scallop</name>
    <name type="synonym">Patinopecten yessoensis</name>
    <dbReference type="NCBI Taxonomy" id="6573"/>
    <lineage>
        <taxon>Eukaryota</taxon>
        <taxon>Metazoa</taxon>
        <taxon>Spiralia</taxon>
        <taxon>Lophotrochozoa</taxon>
        <taxon>Mollusca</taxon>
        <taxon>Bivalvia</taxon>
        <taxon>Autobranchia</taxon>
        <taxon>Pteriomorphia</taxon>
        <taxon>Pectinida</taxon>
        <taxon>Pectinoidea</taxon>
        <taxon>Pectinidae</taxon>
        <taxon>Mizuhopecten</taxon>
    </lineage>
</organism>
<name>A0A210PG30_MIZYE</name>
<accession>A0A210PG30</accession>
<dbReference type="PANTHER" id="PTHR32123">
    <property type="entry name" value="BICD FAMILY-LIKE CARGO ADAPTER"/>
    <property type="match status" value="1"/>
</dbReference>
<dbReference type="EMBL" id="NEDP02076727">
    <property type="protein sequence ID" value="OWF35442.1"/>
    <property type="molecule type" value="Genomic_DNA"/>
</dbReference>
<feature type="coiled-coil region" evidence="2">
    <location>
        <begin position="214"/>
        <end position="266"/>
    </location>
</feature>
<keyword evidence="1 2" id="KW-0175">Coiled coil</keyword>
<feature type="region of interest" description="Disordered" evidence="3">
    <location>
        <begin position="469"/>
        <end position="502"/>
    </location>
</feature>
<sequence length="588" mass="67815">MDEIAELESKLHTAATIGNCLLEENSSLKDEREKLIKEHSKNAEEWEQEKYSLVLKVESKVDTEKWYKGEIAQMKRDMTRLNEDMETKMEIEKSKMQQQVRLVSKIQSELDQSRSVESQLRDQISQLEELMERKMNQTADITSRSFDSEEMADLQIQIVNLLEENKNLEKKCIDICTEVQQYKSEQELLTQGLARKDEEIEEIQCQTSSYALSLERARTEIVELRLEMDVMRDSDASHGVKGNSLFSEVEDRRVDAEKKLISLKHKCEAQELISKKQTGENRNLRNQMMILLHSSRGEADGDRIKQLESQLSQARSKITQLNEEKYTLEKKMKSQTENFSERFAAMEPNEQCDKAGDKAFTNYLITMVKTKDQENENLQSELRDAELQLLDTKNEKSKLERKLHNAESEREKIHNKCLRMQLKYDELQQKYDPESVKNKGVSKKKYITEKLQVDVVPEQTINVSRTEAPPRPVSVQSINTSRSENPLRPVMEGNKLPTKDSKSNMTVLDAIPKKGVSSKVRSVSIADSVMLVDSDGEKRTGKLSSNCDRENKEKLMKESAPLKPKGQRMTKVIKPCEETDNTEACKTQ</sequence>
<comment type="caution">
    <text evidence="4">The sequence shown here is derived from an EMBL/GenBank/DDBJ whole genome shotgun (WGS) entry which is preliminary data.</text>
</comment>
<evidence type="ECO:0000256" key="1">
    <source>
        <dbReference type="ARBA" id="ARBA00023054"/>
    </source>
</evidence>
<dbReference type="PANTHER" id="PTHR32123:SF9">
    <property type="entry name" value="PROTEIN SPINDLY"/>
    <property type="match status" value="1"/>
</dbReference>
<gene>
    <name evidence="4" type="ORF">KP79_PYT21517</name>
</gene>
<feature type="compositionally biased region" description="Basic and acidic residues" evidence="3">
    <location>
        <begin position="547"/>
        <end position="557"/>
    </location>
</feature>
<dbReference type="OrthoDB" id="2121607at2759"/>
<dbReference type="STRING" id="6573.A0A210PG30"/>
<protein>
    <submittedName>
        <fullName evidence="4">Protein Spindly-A</fullName>
    </submittedName>
</protein>
<feature type="coiled-coil region" evidence="2">
    <location>
        <begin position="368"/>
        <end position="430"/>
    </location>
</feature>
<evidence type="ECO:0000256" key="2">
    <source>
        <dbReference type="SAM" id="Coils"/>
    </source>
</evidence>
<dbReference type="Proteomes" id="UP000242188">
    <property type="component" value="Unassembled WGS sequence"/>
</dbReference>
<feature type="region of interest" description="Disordered" evidence="3">
    <location>
        <begin position="533"/>
        <end position="588"/>
    </location>
</feature>
<keyword evidence="5" id="KW-1185">Reference proteome</keyword>
<feature type="coiled-coil region" evidence="2">
    <location>
        <begin position="304"/>
        <end position="338"/>
    </location>
</feature>
<dbReference type="InterPro" id="IPR051149">
    <property type="entry name" value="Spindly/BICDR_Dynein_Adapter"/>
</dbReference>